<organism evidence="2 3">
    <name type="scientific">Comamonas piscis</name>
    <dbReference type="NCBI Taxonomy" id="1562974"/>
    <lineage>
        <taxon>Bacteria</taxon>
        <taxon>Pseudomonadati</taxon>
        <taxon>Pseudomonadota</taxon>
        <taxon>Betaproteobacteria</taxon>
        <taxon>Burkholderiales</taxon>
        <taxon>Comamonadaceae</taxon>
        <taxon>Comamonas</taxon>
    </lineage>
</organism>
<evidence type="ECO:0000313" key="3">
    <source>
        <dbReference type="Proteomes" id="UP000515240"/>
    </source>
</evidence>
<name>A0A7G5EDC0_9BURK</name>
<dbReference type="KEGG" id="cpis:HS961_03635"/>
<protein>
    <submittedName>
        <fullName evidence="2">Uncharacterized protein</fullName>
    </submittedName>
</protein>
<dbReference type="EMBL" id="CP058554">
    <property type="protein sequence ID" value="QMV71995.1"/>
    <property type="molecule type" value="Genomic_DNA"/>
</dbReference>
<evidence type="ECO:0000313" key="2">
    <source>
        <dbReference type="EMBL" id="QMV71995.1"/>
    </source>
</evidence>
<keyword evidence="1" id="KW-0472">Membrane</keyword>
<feature type="transmembrane region" description="Helical" evidence="1">
    <location>
        <begin position="26"/>
        <end position="48"/>
    </location>
</feature>
<dbReference type="AlphaFoldDB" id="A0A7G5EDC0"/>
<dbReference type="RefSeq" id="WP_182326421.1">
    <property type="nucleotide sequence ID" value="NZ_CP058554.1"/>
</dbReference>
<sequence>MDYSRPNHIPTAAEQEADMRLEQRGLIAFAVLTVVATIAAALVFGSHIA</sequence>
<gene>
    <name evidence="2" type="ORF">HS961_03635</name>
</gene>
<reference evidence="2 3" key="1">
    <citation type="journal article" date="2020" name="G3 (Bethesda)">
        <title>CeMbio - The Caenorhabditis elegans Microbiome Resource.</title>
        <authorList>
            <person name="Dirksen P."/>
            <person name="Assie A."/>
            <person name="Zimmermann J."/>
            <person name="Zhang F."/>
            <person name="Tietje A.M."/>
            <person name="Marsh S.A."/>
            <person name="Felix M.A."/>
            <person name="Shapira M."/>
            <person name="Kaleta C."/>
            <person name="Schulenburg H."/>
            <person name="Samuel B."/>
        </authorList>
    </citation>
    <scope>NUCLEOTIDE SEQUENCE [LARGE SCALE GENOMIC DNA]</scope>
    <source>
        <strain evidence="2 3">BIGb0172</strain>
    </source>
</reference>
<keyword evidence="1" id="KW-1133">Transmembrane helix</keyword>
<dbReference type="Proteomes" id="UP000515240">
    <property type="component" value="Chromosome"/>
</dbReference>
<keyword evidence="3" id="KW-1185">Reference proteome</keyword>
<proteinExistence type="predicted"/>
<keyword evidence="1" id="KW-0812">Transmembrane</keyword>
<evidence type="ECO:0000256" key="1">
    <source>
        <dbReference type="SAM" id="Phobius"/>
    </source>
</evidence>
<accession>A0A7G5EDC0</accession>